<organism evidence="1 2">
    <name type="scientific">Scutellospora calospora</name>
    <dbReference type="NCBI Taxonomy" id="85575"/>
    <lineage>
        <taxon>Eukaryota</taxon>
        <taxon>Fungi</taxon>
        <taxon>Fungi incertae sedis</taxon>
        <taxon>Mucoromycota</taxon>
        <taxon>Glomeromycotina</taxon>
        <taxon>Glomeromycetes</taxon>
        <taxon>Diversisporales</taxon>
        <taxon>Gigasporaceae</taxon>
        <taxon>Scutellospora</taxon>
    </lineage>
</organism>
<evidence type="ECO:0000313" key="1">
    <source>
        <dbReference type="EMBL" id="CAG8627911.1"/>
    </source>
</evidence>
<feature type="non-terminal residue" evidence="1">
    <location>
        <position position="1"/>
    </location>
</feature>
<dbReference type="EMBL" id="CAJVPM010019051">
    <property type="protein sequence ID" value="CAG8627911.1"/>
    <property type="molecule type" value="Genomic_DNA"/>
</dbReference>
<dbReference type="Proteomes" id="UP000789860">
    <property type="component" value="Unassembled WGS sequence"/>
</dbReference>
<gene>
    <name evidence="1" type="ORF">SCALOS_LOCUS7866</name>
</gene>
<accession>A0ACA9N3P7</accession>
<evidence type="ECO:0000313" key="2">
    <source>
        <dbReference type="Proteomes" id="UP000789860"/>
    </source>
</evidence>
<protein>
    <submittedName>
        <fullName evidence="1">8653_t:CDS:1</fullName>
    </submittedName>
</protein>
<sequence>IEDKCERMLLLYNKFVEDNIVSTGDRAVKPYTETLWQLIEELTSAFNSPDPKQHNLFKHVQELNPAGYTRMFNFYRTSLGRLYNILHEEVYKTKKVTKGRRVKELVNVSAKQYLLTTKEN</sequence>
<name>A0ACA9N3P7_9GLOM</name>
<reference evidence="1" key="1">
    <citation type="submission" date="2021-06" db="EMBL/GenBank/DDBJ databases">
        <authorList>
            <person name="Kallberg Y."/>
            <person name="Tangrot J."/>
            <person name="Rosling A."/>
        </authorList>
    </citation>
    <scope>NUCLEOTIDE SEQUENCE</scope>
    <source>
        <strain evidence="1">AU212A</strain>
    </source>
</reference>
<keyword evidence="2" id="KW-1185">Reference proteome</keyword>
<comment type="caution">
    <text evidence="1">The sequence shown here is derived from an EMBL/GenBank/DDBJ whole genome shotgun (WGS) entry which is preliminary data.</text>
</comment>
<proteinExistence type="predicted"/>